<reference evidence="2 3" key="1">
    <citation type="journal article" date="2013" name="Genome Announc.">
        <title>Draft genome sequence of the moderately halophilic gammaproteobacterium Halomonas anticariensis FP35.</title>
        <authorList>
            <person name="Tahrioui A."/>
            <person name="Quesada E."/>
            <person name="Llamas I."/>
        </authorList>
    </citation>
    <scope>NUCLEOTIDE SEQUENCE [LARGE SCALE GENOMIC DNA]</scope>
    <source>
        <strain evidence="3">DSM 16096 / CECT 5854 / LMG 22089 / FP35</strain>
    </source>
</reference>
<comment type="caution">
    <text evidence="2">The sequence shown here is derived from an EMBL/GenBank/DDBJ whole genome shotgun (WGS) entry which is preliminary data.</text>
</comment>
<dbReference type="EMBL" id="ASTJ01000029">
    <property type="protein sequence ID" value="EPC01929.1"/>
    <property type="molecule type" value="Genomic_DNA"/>
</dbReference>
<protein>
    <submittedName>
        <fullName evidence="2">Uncharacterized protein</fullName>
    </submittedName>
</protein>
<feature type="transmembrane region" description="Helical" evidence="1">
    <location>
        <begin position="10"/>
        <end position="27"/>
    </location>
</feature>
<dbReference type="PATRIC" id="fig|1121939.11.peg.2586"/>
<accession>S2L2M1</accession>
<proteinExistence type="predicted"/>
<keyword evidence="1" id="KW-0812">Transmembrane</keyword>
<evidence type="ECO:0000313" key="2">
    <source>
        <dbReference type="EMBL" id="EPC01929.1"/>
    </source>
</evidence>
<gene>
    <name evidence="2" type="ORF">L861_19965</name>
</gene>
<sequence>MDRTMNKRKLAAITVVAAISYFLYYQYTTPPITFKIDSRLVEINDTLKTLSEKLGLKFFSVYSFSTNPQEISDTIPSEVYKTIRQFDIKVIHFYNGPNSKAAEFVMDRPLSFLRPRWYYLYSESSLIEEEIVPSIEDAVKQHRGAPYYGFCQKAEVPNWFFCTHDSGG</sequence>
<dbReference type="STRING" id="1121939.L861_19965"/>
<dbReference type="AlphaFoldDB" id="S2L2M1"/>
<organism evidence="2 3">
    <name type="scientific">Litchfieldella anticariensis (strain DSM 16096 / CECT 5854 / CIP 108499 / LMG 22089 / FP35)</name>
    <name type="common">Halomonas anticariensis</name>
    <dbReference type="NCBI Taxonomy" id="1121939"/>
    <lineage>
        <taxon>Bacteria</taxon>
        <taxon>Pseudomonadati</taxon>
        <taxon>Pseudomonadota</taxon>
        <taxon>Gammaproteobacteria</taxon>
        <taxon>Oceanospirillales</taxon>
        <taxon>Halomonadaceae</taxon>
        <taxon>Litchfieldella</taxon>
    </lineage>
</organism>
<keyword evidence="1" id="KW-0472">Membrane</keyword>
<name>S2L2M1_LITA3</name>
<evidence type="ECO:0000313" key="3">
    <source>
        <dbReference type="Proteomes" id="UP000014463"/>
    </source>
</evidence>
<evidence type="ECO:0000256" key="1">
    <source>
        <dbReference type="SAM" id="Phobius"/>
    </source>
</evidence>
<keyword evidence="3" id="KW-1185">Reference proteome</keyword>
<dbReference type="Proteomes" id="UP000014463">
    <property type="component" value="Unassembled WGS sequence"/>
</dbReference>
<keyword evidence="1" id="KW-1133">Transmembrane helix</keyword>